<keyword evidence="1" id="KW-0723">Serine/threonine-protein kinase</keyword>
<dbReference type="InterPro" id="IPR050267">
    <property type="entry name" value="Anti-sigma-factor_SerPK"/>
</dbReference>
<dbReference type="OrthoDB" id="3479886at2"/>
<feature type="domain" description="Histidine kinase/HSP90-like ATPase" evidence="3">
    <location>
        <begin position="69"/>
        <end position="141"/>
    </location>
</feature>
<dbReference type="KEGG" id="stri:C7M71_010790"/>
<dbReference type="PANTHER" id="PTHR35526">
    <property type="entry name" value="ANTI-SIGMA-F FACTOR RSBW-RELATED"/>
    <property type="match status" value="1"/>
</dbReference>
<dbReference type="Gene3D" id="3.30.565.10">
    <property type="entry name" value="Histidine kinase-like ATPase, C-terminal domain"/>
    <property type="match status" value="1"/>
</dbReference>
<keyword evidence="4" id="KW-0547">Nucleotide-binding</keyword>
<dbReference type="PANTHER" id="PTHR35526:SF3">
    <property type="entry name" value="ANTI-SIGMA-F FACTOR RSBW"/>
    <property type="match status" value="1"/>
</dbReference>
<evidence type="ECO:0000259" key="3">
    <source>
        <dbReference type="Pfam" id="PF13581"/>
    </source>
</evidence>
<keyword evidence="5" id="KW-1185">Reference proteome</keyword>
<feature type="region of interest" description="Disordered" evidence="2">
    <location>
        <begin position="1"/>
        <end position="24"/>
    </location>
</feature>
<dbReference type="CDD" id="cd16936">
    <property type="entry name" value="HATPase_RsbW-like"/>
    <property type="match status" value="1"/>
</dbReference>
<dbReference type="Pfam" id="PF13581">
    <property type="entry name" value="HATPase_c_2"/>
    <property type="match status" value="1"/>
</dbReference>
<feature type="region of interest" description="Disordered" evidence="2">
    <location>
        <begin position="110"/>
        <end position="172"/>
    </location>
</feature>
<keyword evidence="4" id="KW-0067">ATP-binding</keyword>
<dbReference type="InterPro" id="IPR036890">
    <property type="entry name" value="HATPase_C_sf"/>
</dbReference>
<evidence type="ECO:0000256" key="1">
    <source>
        <dbReference type="ARBA" id="ARBA00022527"/>
    </source>
</evidence>
<dbReference type="RefSeq" id="WP_111489589.1">
    <property type="nucleotide sequence ID" value="NZ_CP031264.1"/>
</dbReference>
<feature type="compositionally biased region" description="Basic and acidic residues" evidence="2">
    <location>
        <begin position="116"/>
        <end position="125"/>
    </location>
</feature>
<accession>A0A345SVU5</accession>
<sequence length="172" mass="18718">MSTIRPRVPEDPRTPGDRGRRVVLPPGGQVRRLALAGTRGVVARSRDFTRGALEDWRWLPAEDDEELAVAEDVLLVVSELVTNACLHAGGPQELLLHCTDDTLRIEVADANPVPPEPRKPHERGKPGGHGLHIVGRLSRDWGVAGRPPADRDGSAGHGKTVWVELDAPWARS</sequence>
<dbReference type="Proteomes" id="UP000249340">
    <property type="component" value="Chromosome"/>
</dbReference>
<name>A0A345SVU5_9ACTN</name>
<dbReference type="InterPro" id="IPR003594">
    <property type="entry name" value="HATPase_dom"/>
</dbReference>
<dbReference type="GO" id="GO:0005524">
    <property type="term" value="F:ATP binding"/>
    <property type="evidence" value="ECO:0007669"/>
    <property type="project" value="UniProtKB-KW"/>
</dbReference>
<keyword evidence="1" id="KW-0418">Kinase</keyword>
<dbReference type="GO" id="GO:0004674">
    <property type="term" value="F:protein serine/threonine kinase activity"/>
    <property type="evidence" value="ECO:0007669"/>
    <property type="project" value="UniProtKB-KW"/>
</dbReference>
<protein>
    <submittedName>
        <fullName evidence="4">ATP-binding protein</fullName>
    </submittedName>
</protein>
<gene>
    <name evidence="4" type="ORF">C7M71_010790</name>
</gene>
<dbReference type="SUPFAM" id="SSF55874">
    <property type="entry name" value="ATPase domain of HSP90 chaperone/DNA topoisomerase II/histidine kinase"/>
    <property type="match status" value="1"/>
</dbReference>
<evidence type="ECO:0000256" key="2">
    <source>
        <dbReference type="SAM" id="MobiDB-lite"/>
    </source>
</evidence>
<dbReference type="EMBL" id="CP031264">
    <property type="protein sequence ID" value="AXI77850.1"/>
    <property type="molecule type" value="Genomic_DNA"/>
</dbReference>
<feature type="compositionally biased region" description="Basic and acidic residues" evidence="2">
    <location>
        <begin position="7"/>
        <end position="20"/>
    </location>
</feature>
<reference evidence="5" key="1">
    <citation type="submission" date="2018-07" db="EMBL/GenBank/DDBJ databases">
        <title>Streptacidiphilus bronchialis DSM 106435 chromosome.</title>
        <authorList>
            <person name="Batra D."/>
            <person name="Gulvik C.A."/>
        </authorList>
    </citation>
    <scope>NUCLEOTIDE SEQUENCE [LARGE SCALE GENOMIC DNA]</scope>
    <source>
        <strain evidence="5">DSM 106435</strain>
    </source>
</reference>
<evidence type="ECO:0000313" key="5">
    <source>
        <dbReference type="Proteomes" id="UP000249340"/>
    </source>
</evidence>
<keyword evidence="1" id="KW-0808">Transferase</keyword>
<dbReference type="AlphaFoldDB" id="A0A345SVU5"/>
<proteinExistence type="predicted"/>
<evidence type="ECO:0000313" key="4">
    <source>
        <dbReference type="EMBL" id="AXI77850.1"/>
    </source>
</evidence>
<organism evidence="4 5">
    <name type="scientific">Peterkaempfera bronchialis</name>
    <dbReference type="NCBI Taxonomy" id="2126346"/>
    <lineage>
        <taxon>Bacteria</taxon>
        <taxon>Bacillati</taxon>
        <taxon>Actinomycetota</taxon>
        <taxon>Actinomycetes</taxon>
        <taxon>Kitasatosporales</taxon>
        <taxon>Streptomycetaceae</taxon>
        <taxon>Peterkaempfera</taxon>
    </lineage>
</organism>